<dbReference type="InterPro" id="IPR011044">
    <property type="entry name" value="Quino_amine_DH_bsu"/>
</dbReference>
<gene>
    <name evidence="12" type="ORF">MSAN_00884300</name>
</gene>
<keyword evidence="6" id="KW-0508">mRNA splicing</keyword>
<dbReference type="GO" id="GO:0008380">
    <property type="term" value="P:RNA splicing"/>
    <property type="evidence" value="ECO:0007669"/>
    <property type="project" value="UniProtKB-KW"/>
</dbReference>
<dbReference type="InterPro" id="IPR018846">
    <property type="entry name" value="Beta-prop_RSE1/DDB1/CPSF1_1st"/>
</dbReference>
<dbReference type="SUPFAM" id="SSF50969">
    <property type="entry name" value="YVTN repeat-like/Quinoprotein amine dehydrogenase"/>
    <property type="match status" value="1"/>
</dbReference>
<evidence type="ECO:0000256" key="7">
    <source>
        <dbReference type="ARBA" id="ARBA00023242"/>
    </source>
</evidence>
<dbReference type="GO" id="GO:0003676">
    <property type="term" value="F:nucleic acid binding"/>
    <property type="evidence" value="ECO:0007669"/>
    <property type="project" value="InterPro"/>
</dbReference>
<evidence type="ECO:0000259" key="11">
    <source>
        <dbReference type="Pfam" id="PF23726"/>
    </source>
</evidence>
<feature type="domain" description="RSE1/DDB1/CPSF1 first beta-propeller" evidence="10">
    <location>
        <begin position="16"/>
        <end position="360"/>
    </location>
</feature>
<keyword evidence="7" id="KW-0539">Nucleus</keyword>
<evidence type="ECO:0000256" key="3">
    <source>
        <dbReference type="ARBA" id="ARBA00014577"/>
    </source>
</evidence>
<proteinExistence type="inferred from homology"/>
<comment type="similarity">
    <text evidence="2">Belongs to the DDB1 family.</text>
</comment>
<protein>
    <recommendedName>
        <fullName evidence="3">DNA damage-binding protein 1</fullName>
    </recommendedName>
</protein>
<comment type="subcellular location">
    <subcellularLocation>
        <location evidence="1">Nucleus</location>
    </subcellularLocation>
</comment>
<dbReference type="Pfam" id="PF03178">
    <property type="entry name" value="CPSF_A"/>
    <property type="match status" value="2"/>
</dbReference>
<dbReference type="SUPFAM" id="SSF50998">
    <property type="entry name" value="Quinoprotein alcohol dehydrogenase-like"/>
    <property type="match status" value="1"/>
</dbReference>
<feature type="domain" description="RSE1/DDB1/CPSF1 C-terminal" evidence="9">
    <location>
        <begin position="888"/>
        <end position="1072"/>
    </location>
</feature>
<evidence type="ECO:0000259" key="9">
    <source>
        <dbReference type="Pfam" id="PF03178"/>
    </source>
</evidence>
<feature type="domain" description="RSE1/DDB1/CPSF1 second beta-propeller" evidence="11">
    <location>
        <begin position="426"/>
        <end position="731"/>
    </location>
</feature>
<comment type="similarity">
    <text evidence="8">Belongs to the RSE1 family.</text>
</comment>
<organism evidence="12 13">
    <name type="scientific">Mycena sanguinolenta</name>
    <dbReference type="NCBI Taxonomy" id="230812"/>
    <lineage>
        <taxon>Eukaryota</taxon>
        <taxon>Fungi</taxon>
        <taxon>Dikarya</taxon>
        <taxon>Basidiomycota</taxon>
        <taxon>Agaricomycotina</taxon>
        <taxon>Agaricomycetes</taxon>
        <taxon>Agaricomycetidae</taxon>
        <taxon>Agaricales</taxon>
        <taxon>Marasmiineae</taxon>
        <taxon>Mycenaceae</taxon>
        <taxon>Mycena</taxon>
    </lineage>
</organism>
<evidence type="ECO:0000256" key="5">
    <source>
        <dbReference type="ARBA" id="ARBA00022728"/>
    </source>
</evidence>
<dbReference type="Pfam" id="PF10433">
    <property type="entry name" value="Beta-prop_RSE1_1st"/>
    <property type="match status" value="1"/>
</dbReference>
<comment type="caution">
    <text evidence="12">The sequence shown here is derived from an EMBL/GenBank/DDBJ whole genome shotgun (WGS) entry which is preliminary data.</text>
</comment>
<keyword evidence="13" id="KW-1185">Reference proteome</keyword>
<feature type="domain" description="RSE1/DDB1/CPSF1 C-terminal" evidence="9">
    <location>
        <begin position="785"/>
        <end position="882"/>
    </location>
</feature>
<sequence>MHLYNLTLQRPTAAIQAIVGNFSGFREQELIVSHGTSLELLRIDTHTGKISSAVVTDVFASIRSIASFRLAANHKDYAIIGSDSGRIIVLEFSVDSGKFIKLHQETYGKSGARRIVPGQFLAIDPKGRSVMISALEKSKLVYILNRDASVNLTISSALEAHAEGCIMQHIVGVDVGFENPTFAALEQDYTESDQDASKVAQKMLTYYELDLSLNHVMRRWSVPTDLRANLLVQVPGGQGGPSGVLVCCEGHIMYQNMDAVQHRIPIPCREGSSADRGLLIVSVVMHKMKDRFFFLLQSESGDLYKVTLEHSDNEVRTLKIKYFGTVPVSTSLCVLKSGFLFVASEFGNQHLYQFQALGEDDDQLEYSSATYNDFGILEDEIVSLDPIIDSQVLNLSSHSDSPQIFTACGRSSQSTFRTLRHGLGVEEVVECDLQSSPTAIWATKHIENDTTNDYVILSFTNATLVFSVGETLEDVQNTGFLSSVPTLAVQQLDSDSLVQIYPGGVRRILPNGHVQEWTPPSGLTIITVAANTRQIAVALSSTEIVYFELGLDDQLEECEIRKAMGSSILAIGIGTVEQERQRYPFLSVGCEDQTIHTLSLDPQHTLECISLQALQAPPSSICTIGNLVHVGLQNGVLLQTVLDTNTGQLGDTQSRFLGTRPVRLSRVVLQDGIEALLALSSRSWISRNRNNTHTTAFTPLLCDALEHACGFVHDICPDGFIGTTGSVLRIFCLPKLKDSNKLHQESVPLCHTPRQMVCHPNNNYIYIVETDNRMAINPPAGTWSSSIHILDPTKGETIACIPLDHTEAAFSITIVPFSARGGQLMLVVGTATNVVQVPRSFTSAFLRLYRFKENGEIELHYKTEIDDVPLALLAFQGRLAAGSFARSIVTLHTQGSRIVVGDMEQSLDFLTYKAPDNRLLVVADDMQPRWTTCSTILDYNTVAAGDRFGNIFVNRLDSDVSEAVDADPTGAGLLRQKPLLNGAAYKTRDLPTSIHKTTLVAGACEVILYTAWHGTVGILAPLSSKDDVDFLSILEQQIRGEQGTLVGRDHLSWRGYYAPVKGIVDGDLCETFHLLSDTTRQITDGSDVAQTNE</sequence>
<evidence type="ECO:0000256" key="1">
    <source>
        <dbReference type="ARBA" id="ARBA00004123"/>
    </source>
</evidence>
<dbReference type="InterPro" id="IPR058543">
    <property type="entry name" value="Beta-prop_RSE1/DDB1/CPSF1_2nd"/>
</dbReference>
<evidence type="ECO:0000256" key="8">
    <source>
        <dbReference type="ARBA" id="ARBA00038266"/>
    </source>
</evidence>
<dbReference type="Gene3D" id="2.130.10.10">
    <property type="entry name" value="YVTN repeat-like/Quinoprotein amine dehydrogenase"/>
    <property type="match status" value="3"/>
</dbReference>
<dbReference type="GO" id="GO:0006397">
    <property type="term" value="P:mRNA processing"/>
    <property type="evidence" value="ECO:0007669"/>
    <property type="project" value="UniProtKB-KW"/>
</dbReference>
<accession>A0A8H7DC75</accession>
<evidence type="ECO:0000313" key="13">
    <source>
        <dbReference type="Proteomes" id="UP000623467"/>
    </source>
</evidence>
<dbReference type="InterPro" id="IPR011047">
    <property type="entry name" value="Quinoprotein_ADH-like_sf"/>
</dbReference>
<dbReference type="InterPro" id="IPR004871">
    <property type="entry name" value="RSE1/DDB1/CPSF1_C"/>
</dbReference>
<evidence type="ECO:0000256" key="4">
    <source>
        <dbReference type="ARBA" id="ARBA00022664"/>
    </source>
</evidence>
<dbReference type="Pfam" id="PF23726">
    <property type="entry name" value="Beta-prop_RSE1_2nd"/>
    <property type="match status" value="1"/>
</dbReference>
<dbReference type="AlphaFoldDB" id="A0A8H7DC75"/>
<keyword evidence="4" id="KW-0507">mRNA processing</keyword>
<dbReference type="PANTHER" id="PTHR10644">
    <property type="entry name" value="DNA REPAIR/RNA PROCESSING CPSF FAMILY"/>
    <property type="match status" value="1"/>
</dbReference>
<dbReference type="FunFam" id="2.130.10.10:FF:001143">
    <property type="entry name" value="Pre-mRNA-splicing factor rse-1, putative"/>
    <property type="match status" value="1"/>
</dbReference>
<dbReference type="Proteomes" id="UP000623467">
    <property type="component" value="Unassembled WGS sequence"/>
</dbReference>
<reference evidence="12" key="1">
    <citation type="submission" date="2020-05" db="EMBL/GenBank/DDBJ databases">
        <title>Mycena genomes resolve the evolution of fungal bioluminescence.</title>
        <authorList>
            <person name="Tsai I.J."/>
        </authorList>
    </citation>
    <scope>NUCLEOTIDE SEQUENCE</scope>
    <source>
        <strain evidence="12">160909Yilan</strain>
    </source>
</reference>
<dbReference type="OrthoDB" id="436637at2759"/>
<dbReference type="InterPro" id="IPR050358">
    <property type="entry name" value="RSE1/DDB1/CFT1"/>
</dbReference>
<evidence type="ECO:0000256" key="2">
    <source>
        <dbReference type="ARBA" id="ARBA00007453"/>
    </source>
</evidence>
<dbReference type="EMBL" id="JACAZH010000006">
    <property type="protein sequence ID" value="KAF7366281.1"/>
    <property type="molecule type" value="Genomic_DNA"/>
</dbReference>
<dbReference type="InterPro" id="IPR015943">
    <property type="entry name" value="WD40/YVTN_repeat-like_dom_sf"/>
</dbReference>
<evidence type="ECO:0000259" key="10">
    <source>
        <dbReference type="Pfam" id="PF10433"/>
    </source>
</evidence>
<keyword evidence="5" id="KW-0747">Spliceosome</keyword>
<evidence type="ECO:0000313" key="12">
    <source>
        <dbReference type="EMBL" id="KAF7366281.1"/>
    </source>
</evidence>
<name>A0A8H7DC75_9AGAR</name>
<dbReference type="GO" id="GO:0005681">
    <property type="term" value="C:spliceosomal complex"/>
    <property type="evidence" value="ECO:0007669"/>
    <property type="project" value="UniProtKB-KW"/>
</dbReference>
<evidence type="ECO:0000256" key="6">
    <source>
        <dbReference type="ARBA" id="ARBA00023187"/>
    </source>
</evidence>